<evidence type="ECO:0000313" key="3">
    <source>
        <dbReference type="Proteomes" id="UP000199727"/>
    </source>
</evidence>
<comment type="caution">
    <text evidence="2">The sequence shown here is derived from an EMBL/GenBank/DDBJ whole genome shotgun (WGS) entry which is preliminary data.</text>
</comment>
<feature type="region of interest" description="Disordered" evidence="1">
    <location>
        <begin position="232"/>
        <end position="268"/>
    </location>
</feature>
<name>A0A854Q7X4_CRYNE</name>
<gene>
    <name evidence="2" type="ORF">C361_05112</name>
</gene>
<organism evidence="2 3">
    <name type="scientific">Cryptococcus neoformans Tu259-1</name>
    <dbReference type="NCBI Taxonomy" id="1230072"/>
    <lineage>
        <taxon>Eukaryota</taxon>
        <taxon>Fungi</taxon>
        <taxon>Dikarya</taxon>
        <taxon>Basidiomycota</taxon>
        <taxon>Agaricomycotina</taxon>
        <taxon>Tremellomycetes</taxon>
        <taxon>Tremellales</taxon>
        <taxon>Cryptococcaceae</taxon>
        <taxon>Cryptococcus</taxon>
        <taxon>Cryptococcus neoformans species complex</taxon>
    </lineage>
</organism>
<proteinExistence type="predicted"/>
<reference evidence="2 3" key="1">
    <citation type="submission" date="2017-06" db="EMBL/GenBank/DDBJ databases">
        <title>Global population genomics of the pathogenic fungus Cryptococcus neoformans var. grubii.</title>
        <authorList>
            <person name="Cuomo C."/>
            <person name="Litvintseva A."/>
            <person name="Chen Y."/>
            <person name="Young S."/>
            <person name="Zeng Q."/>
            <person name="Chapman S."/>
            <person name="Gujja S."/>
            <person name="Saif S."/>
            <person name="Birren B."/>
        </authorList>
    </citation>
    <scope>NUCLEOTIDE SEQUENCE [LARGE SCALE GENOMIC DNA]</scope>
    <source>
        <strain evidence="2 3">Tu259-1</strain>
    </source>
</reference>
<evidence type="ECO:0000256" key="1">
    <source>
        <dbReference type="SAM" id="MobiDB-lite"/>
    </source>
</evidence>
<evidence type="ECO:0000313" key="2">
    <source>
        <dbReference type="EMBL" id="OXG16741.1"/>
    </source>
</evidence>
<sequence length="268" mass="30599">MAEHHGGIWEKVSRFTCHLPVYRCCSACEVPHLSLVEARGMIDQGTNLWEEDQKIKRIITDRRRWDERAIDLTAQRLKPLPSPEEAIIRQATSKAVFKPEKEDCDELRQKLEEWRRLKYLSDRFMPSPERILSDDLIRYITSDPAVAQVFRQLETPEGFEHASFKGGIALDDTWDALPELFKARVTAVGEKRSRRAVERVRDENVQSGVVSVEDGGGLLKEKEARARKRVREGFENENIEVGTPRRRRAAAHAGSSQGSGRGAETPIR</sequence>
<dbReference type="EMBL" id="AMKT01000067">
    <property type="protein sequence ID" value="OXG16741.1"/>
    <property type="molecule type" value="Genomic_DNA"/>
</dbReference>
<accession>A0A854Q7X4</accession>
<dbReference type="OrthoDB" id="10571306at2759"/>
<dbReference type="Proteomes" id="UP000199727">
    <property type="component" value="Unassembled WGS sequence"/>
</dbReference>
<dbReference type="AlphaFoldDB" id="A0A854Q7X4"/>
<protein>
    <submittedName>
        <fullName evidence="2">Uncharacterized protein</fullName>
    </submittedName>
</protein>